<proteinExistence type="inferred from homology"/>
<gene>
    <name evidence="6" type="primary">hdfR_4</name>
    <name evidence="6" type="ORF">SPACI_022220</name>
</gene>
<evidence type="ECO:0000256" key="2">
    <source>
        <dbReference type="ARBA" id="ARBA00023015"/>
    </source>
</evidence>
<evidence type="ECO:0000256" key="4">
    <source>
        <dbReference type="ARBA" id="ARBA00023163"/>
    </source>
</evidence>
<dbReference type="Pfam" id="PF03466">
    <property type="entry name" value="LysR_substrate"/>
    <property type="match status" value="1"/>
</dbReference>
<dbReference type="Gene3D" id="3.40.190.290">
    <property type="match status" value="1"/>
</dbReference>
<accession>A0ABZ3J2P7</accession>
<dbReference type="InterPro" id="IPR005119">
    <property type="entry name" value="LysR_subst-bd"/>
</dbReference>
<keyword evidence="3" id="KW-0238">DNA-binding</keyword>
<dbReference type="InterPro" id="IPR036388">
    <property type="entry name" value="WH-like_DNA-bd_sf"/>
</dbReference>
<evidence type="ECO:0000313" key="6">
    <source>
        <dbReference type="EMBL" id="XFO72176.1"/>
    </source>
</evidence>
<dbReference type="PANTHER" id="PTHR30126">
    <property type="entry name" value="HTH-TYPE TRANSCRIPTIONAL REGULATOR"/>
    <property type="match status" value="1"/>
</dbReference>
<dbReference type="SUPFAM" id="SSF53850">
    <property type="entry name" value="Periplasmic binding protein-like II"/>
    <property type="match status" value="1"/>
</dbReference>
<dbReference type="RefSeq" id="WP_245692998.1">
    <property type="nucleotide sequence ID" value="NZ_CP155571.1"/>
</dbReference>
<dbReference type="InterPro" id="IPR036390">
    <property type="entry name" value="WH_DNA-bd_sf"/>
</dbReference>
<keyword evidence="4" id="KW-0804">Transcription</keyword>
<dbReference type="Pfam" id="PF00126">
    <property type="entry name" value="HTH_1"/>
    <property type="match status" value="1"/>
</dbReference>
<dbReference type="InterPro" id="IPR000847">
    <property type="entry name" value="LysR_HTH_N"/>
</dbReference>
<name>A0ABZ3J2P7_SPOA4</name>
<dbReference type="Proteomes" id="UP000216052">
    <property type="component" value="Chromosome"/>
</dbReference>
<evidence type="ECO:0000259" key="5">
    <source>
        <dbReference type="PROSITE" id="PS50931"/>
    </source>
</evidence>
<reference evidence="6" key="1">
    <citation type="submission" date="2024-05" db="EMBL/GenBank/DDBJ databases">
        <title>Isolation and characterization of Sporomusa carbonis sp. nov., a carboxydotrophic hydrogenogen in the genus of Sporomusa isolated from a charcoal burning pile.</title>
        <authorList>
            <person name="Boeer T."/>
            <person name="Rosenbaum F."/>
            <person name="Eysell L."/>
            <person name="Mueller V."/>
            <person name="Daniel R."/>
            <person name="Poehlein A."/>
        </authorList>
    </citation>
    <scope>NUCLEOTIDE SEQUENCE [LARGE SCALE GENOMIC DNA]</scope>
    <source>
        <strain evidence="6">DSM 3132</strain>
    </source>
</reference>
<dbReference type="CDD" id="cd05466">
    <property type="entry name" value="PBP2_LTTR_substrate"/>
    <property type="match status" value="1"/>
</dbReference>
<organism evidence="6 7">
    <name type="scientific">Sporomusa acidovorans (strain ATCC 49682 / DSM 3132 / Mol)</name>
    <dbReference type="NCBI Taxonomy" id="1123286"/>
    <lineage>
        <taxon>Bacteria</taxon>
        <taxon>Bacillati</taxon>
        <taxon>Bacillota</taxon>
        <taxon>Negativicutes</taxon>
        <taxon>Selenomonadales</taxon>
        <taxon>Sporomusaceae</taxon>
        <taxon>Sporomusa</taxon>
    </lineage>
</organism>
<protein>
    <submittedName>
        <fullName evidence="6">HTH-type transcriptional regulator HdfR</fullName>
    </submittedName>
</protein>
<feature type="domain" description="HTH lysR-type" evidence="5">
    <location>
        <begin position="9"/>
        <end position="66"/>
    </location>
</feature>
<sequence length="303" mass="35528">MLMREVSATEERDLLIIIALYKHKNITKTAQSLFLSQPALTARIHHIEEYLKTKLIYRGSKGIHFTPAGDYLAKNAERLLADLRNVQENVLNLGNGVKGTLRIGASIYVSRYILPRLLSLFQNQYPKVDFNVTTVPSRNIINLMHNQDFHVGFTRGDYVWKYEKYELCEERICIVSKNEVNLRNLPQLPRIDYRTDYLNRITLENWWKENFSQPPTISMSVDQIDICKEMVINGLGYAILPNISLCNVNDIYKMYLYDQDKKPLFRKTWMLYQQEMLEIKLVSAFVTFVKNTNFDDAFFNSQM</sequence>
<dbReference type="PROSITE" id="PS50931">
    <property type="entry name" value="HTH_LYSR"/>
    <property type="match status" value="1"/>
</dbReference>
<keyword evidence="2" id="KW-0805">Transcription regulation</keyword>
<dbReference type="EMBL" id="CP155571">
    <property type="protein sequence ID" value="XFO72176.1"/>
    <property type="molecule type" value="Genomic_DNA"/>
</dbReference>
<dbReference type="Gene3D" id="1.10.10.10">
    <property type="entry name" value="Winged helix-like DNA-binding domain superfamily/Winged helix DNA-binding domain"/>
    <property type="match status" value="1"/>
</dbReference>
<evidence type="ECO:0000256" key="3">
    <source>
        <dbReference type="ARBA" id="ARBA00023125"/>
    </source>
</evidence>
<keyword evidence="7" id="KW-1185">Reference proteome</keyword>
<evidence type="ECO:0000256" key="1">
    <source>
        <dbReference type="ARBA" id="ARBA00009437"/>
    </source>
</evidence>
<dbReference type="SUPFAM" id="SSF46785">
    <property type="entry name" value="Winged helix' DNA-binding domain"/>
    <property type="match status" value="1"/>
</dbReference>
<comment type="similarity">
    <text evidence="1">Belongs to the LysR transcriptional regulatory family.</text>
</comment>
<evidence type="ECO:0000313" key="7">
    <source>
        <dbReference type="Proteomes" id="UP000216052"/>
    </source>
</evidence>
<dbReference type="PANTHER" id="PTHR30126:SF78">
    <property type="entry name" value="HTH LYSR-TYPE DOMAIN-CONTAINING PROTEIN"/>
    <property type="match status" value="1"/>
</dbReference>